<dbReference type="EMBL" id="LACI01001679">
    <property type="protein sequence ID" value="KJU83929.1"/>
    <property type="molecule type" value="Genomic_DNA"/>
</dbReference>
<organism evidence="1 2">
    <name type="scientific">Candidatus Magnetobacterium bavaricum</name>
    <dbReference type="NCBI Taxonomy" id="29290"/>
    <lineage>
        <taxon>Bacteria</taxon>
        <taxon>Pseudomonadati</taxon>
        <taxon>Nitrospirota</taxon>
        <taxon>Thermodesulfovibrionia</taxon>
        <taxon>Thermodesulfovibrionales</taxon>
        <taxon>Candidatus Magnetobacteriaceae</taxon>
        <taxon>Candidatus Magnetobacterium</taxon>
    </lineage>
</organism>
<dbReference type="Proteomes" id="UP000033423">
    <property type="component" value="Unassembled WGS sequence"/>
</dbReference>
<reference evidence="1 2" key="1">
    <citation type="submission" date="2015-02" db="EMBL/GenBank/DDBJ databases">
        <title>Single-cell genomics of uncultivated deep-branching MTB reveals a conserved set of magnetosome genes.</title>
        <authorList>
            <person name="Kolinko S."/>
            <person name="Richter M."/>
            <person name="Glockner F.O."/>
            <person name="Brachmann A."/>
            <person name="Schuler D."/>
        </authorList>
    </citation>
    <scope>NUCLEOTIDE SEQUENCE [LARGE SCALE GENOMIC DNA]</scope>
    <source>
        <strain evidence="1">TM-1</strain>
    </source>
</reference>
<accession>A0A0F3GPM8</accession>
<sequence>MFHQHGKVVFPLPQWRQKDRDHVEAVEEVLAKIAVFGCDLKVFIRSGQYPDVNLEGLCTANPLKLALLDNPQQFDLEGWVQFPDLIQQDGPAVGQFKAALARIDCTGKGASFVPKQLRFQQFAGYCTAVYGDKRFVQSVAAVVDCLCHKFLTCTAFAIDKYRRVRVSHLIYCGMQLLHL</sequence>
<dbReference type="AntiFam" id="ANF00077">
    <property type="entry name" value="Shadow ORF (opposite AtoC)"/>
</dbReference>
<evidence type="ECO:0000313" key="2">
    <source>
        <dbReference type="Proteomes" id="UP000033423"/>
    </source>
</evidence>
<comment type="caution">
    <text evidence="1">The sequence shown here is derived from an EMBL/GenBank/DDBJ whole genome shotgun (WGS) entry which is preliminary data.</text>
</comment>
<gene>
    <name evidence="1" type="ORF">MBAV_003878</name>
</gene>
<name>A0A0F3GPM8_9BACT</name>
<dbReference type="AntiFam" id="ANF00203">
    <property type="entry name" value="Shadow ORF (opposite algB)"/>
</dbReference>
<evidence type="ECO:0000313" key="1">
    <source>
        <dbReference type="EMBL" id="KJU83929.1"/>
    </source>
</evidence>
<keyword evidence="2" id="KW-1185">Reference proteome</keyword>
<proteinExistence type="predicted"/>
<dbReference type="AlphaFoldDB" id="A0A0F3GPM8"/>
<protein>
    <submittedName>
        <fullName evidence="1">Uncharacterized protein</fullName>
    </submittedName>
</protein>